<feature type="domain" description="C2H2-type" evidence="9">
    <location>
        <begin position="263"/>
        <end position="291"/>
    </location>
</feature>
<name>A0ABD2ATQ6_VESSQ</name>
<keyword evidence="6" id="KW-0539">Nucleus</keyword>
<evidence type="ECO:0000256" key="4">
    <source>
        <dbReference type="ARBA" id="ARBA00022771"/>
    </source>
</evidence>
<dbReference type="EMBL" id="JAUDFV010000139">
    <property type="protein sequence ID" value="KAL2723999.1"/>
    <property type="molecule type" value="Genomic_DNA"/>
</dbReference>
<evidence type="ECO:0000256" key="3">
    <source>
        <dbReference type="ARBA" id="ARBA00022737"/>
    </source>
</evidence>
<dbReference type="AlphaFoldDB" id="A0ABD2ATQ6"/>
<keyword evidence="3" id="KW-0677">Repeat</keyword>
<evidence type="ECO:0000256" key="5">
    <source>
        <dbReference type="ARBA" id="ARBA00022833"/>
    </source>
</evidence>
<evidence type="ECO:0000256" key="6">
    <source>
        <dbReference type="ARBA" id="ARBA00023242"/>
    </source>
</evidence>
<keyword evidence="11" id="KW-1185">Reference proteome</keyword>
<protein>
    <submittedName>
        <fullName evidence="10">Gastrula zinc finger protein XlCGF261-like isoform X2</fullName>
    </submittedName>
</protein>
<dbReference type="PANTHER" id="PTHR24394:SF44">
    <property type="entry name" value="ZINC FINGER PROTEIN 271-LIKE"/>
    <property type="match status" value="1"/>
</dbReference>
<dbReference type="GO" id="GO:0008270">
    <property type="term" value="F:zinc ion binding"/>
    <property type="evidence" value="ECO:0007669"/>
    <property type="project" value="UniProtKB-KW"/>
</dbReference>
<comment type="caution">
    <text evidence="10">The sequence shown here is derived from an EMBL/GenBank/DDBJ whole genome shotgun (WGS) entry which is preliminary data.</text>
</comment>
<sequence length="293" mass="33585">MRELCICVICDTRLSRIIQFVSKSHISSIWNERCAPLHRPFCCALRFKGIVASGANRNNIEDNGGNYSITTFWRLIFISEIVKVEEEIILNDETSQILLDTDGSEKEVVITTEDVSGNVTAISQSSQIIQIITDYECVTCHRIFQSEDMLKEHLDVCREEDDSANILELGNLDNYDSEDEDDADDPDYEFNDTNIEDTETQKNNNEKPTIKPVPDTQCHCCAEDLKTAHSGGEFKCLECELSFKKNSSLERHKIVIHWKCESYTCSDCGSTFRDKKSLNKHRYTTHVNRNIYK</sequence>
<proteinExistence type="predicted"/>
<keyword evidence="4 7" id="KW-0863">Zinc-finger</keyword>
<dbReference type="GO" id="GO:0005634">
    <property type="term" value="C:nucleus"/>
    <property type="evidence" value="ECO:0007669"/>
    <property type="project" value="UniProtKB-SubCell"/>
</dbReference>
<dbReference type="Pfam" id="PF00096">
    <property type="entry name" value="zf-C2H2"/>
    <property type="match status" value="2"/>
</dbReference>
<reference evidence="10 11" key="1">
    <citation type="journal article" date="2024" name="Ann. Entomol. Soc. Am.">
        <title>Genomic analyses of the southern and eastern yellowjacket wasps (Hymenoptera: Vespidae) reveal evolutionary signatures of social life.</title>
        <authorList>
            <person name="Catto M.A."/>
            <person name="Caine P.B."/>
            <person name="Orr S.E."/>
            <person name="Hunt B.G."/>
            <person name="Goodisman M.A.D."/>
        </authorList>
    </citation>
    <scope>NUCLEOTIDE SEQUENCE [LARGE SCALE GENOMIC DNA]</scope>
    <source>
        <strain evidence="10">233</strain>
        <tissue evidence="10">Head and thorax</tissue>
    </source>
</reference>
<evidence type="ECO:0000256" key="8">
    <source>
        <dbReference type="SAM" id="MobiDB-lite"/>
    </source>
</evidence>
<evidence type="ECO:0000313" key="11">
    <source>
        <dbReference type="Proteomes" id="UP001607302"/>
    </source>
</evidence>
<evidence type="ECO:0000256" key="7">
    <source>
        <dbReference type="PROSITE-ProRule" id="PRU00042"/>
    </source>
</evidence>
<dbReference type="PANTHER" id="PTHR24394">
    <property type="entry name" value="ZINC FINGER PROTEIN"/>
    <property type="match status" value="1"/>
</dbReference>
<feature type="compositionally biased region" description="Acidic residues" evidence="8">
    <location>
        <begin position="175"/>
        <end position="198"/>
    </location>
</feature>
<keyword evidence="5" id="KW-0862">Zinc</keyword>
<accession>A0ABD2ATQ6</accession>
<keyword evidence="2" id="KW-0479">Metal-binding</keyword>
<dbReference type="Pfam" id="PF12874">
    <property type="entry name" value="zf-met"/>
    <property type="match status" value="1"/>
</dbReference>
<dbReference type="PROSITE" id="PS50157">
    <property type="entry name" value="ZINC_FINGER_C2H2_2"/>
    <property type="match status" value="2"/>
</dbReference>
<gene>
    <name evidence="10" type="ORF">V1478_008512</name>
</gene>
<organism evidence="10 11">
    <name type="scientific">Vespula squamosa</name>
    <name type="common">Southern yellow jacket</name>
    <name type="synonym">Wasp</name>
    <dbReference type="NCBI Taxonomy" id="30214"/>
    <lineage>
        <taxon>Eukaryota</taxon>
        <taxon>Metazoa</taxon>
        <taxon>Ecdysozoa</taxon>
        <taxon>Arthropoda</taxon>
        <taxon>Hexapoda</taxon>
        <taxon>Insecta</taxon>
        <taxon>Pterygota</taxon>
        <taxon>Neoptera</taxon>
        <taxon>Endopterygota</taxon>
        <taxon>Hymenoptera</taxon>
        <taxon>Apocrita</taxon>
        <taxon>Aculeata</taxon>
        <taxon>Vespoidea</taxon>
        <taxon>Vespidae</taxon>
        <taxon>Vespinae</taxon>
        <taxon>Vespula</taxon>
    </lineage>
</organism>
<dbReference type="SUPFAM" id="SSF57667">
    <property type="entry name" value="beta-beta-alpha zinc fingers"/>
    <property type="match status" value="1"/>
</dbReference>
<feature type="region of interest" description="Disordered" evidence="8">
    <location>
        <begin position="170"/>
        <end position="209"/>
    </location>
</feature>
<dbReference type="PROSITE" id="PS00028">
    <property type="entry name" value="ZINC_FINGER_C2H2_1"/>
    <property type="match status" value="2"/>
</dbReference>
<dbReference type="InterPro" id="IPR036236">
    <property type="entry name" value="Znf_C2H2_sf"/>
</dbReference>
<evidence type="ECO:0000259" key="9">
    <source>
        <dbReference type="PROSITE" id="PS50157"/>
    </source>
</evidence>
<dbReference type="InterPro" id="IPR013087">
    <property type="entry name" value="Znf_C2H2_type"/>
</dbReference>
<evidence type="ECO:0000256" key="2">
    <source>
        <dbReference type="ARBA" id="ARBA00022723"/>
    </source>
</evidence>
<dbReference type="Gene3D" id="3.30.160.60">
    <property type="entry name" value="Classic Zinc Finger"/>
    <property type="match status" value="1"/>
</dbReference>
<dbReference type="SMART" id="SM00355">
    <property type="entry name" value="ZnF_C2H2"/>
    <property type="match status" value="3"/>
</dbReference>
<evidence type="ECO:0000256" key="1">
    <source>
        <dbReference type="ARBA" id="ARBA00004123"/>
    </source>
</evidence>
<dbReference type="Proteomes" id="UP001607302">
    <property type="component" value="Unassembled WGS sequence"/>
</dbReference>
<evidence type="ECO:0000313" key="10">
    <source>
        <dbReference type="EMBL" id="KAL2723999.1"/>
    </source>
</evidence>
<comment type="subcellular location">
    <subcellularLocation>
        <location evidence="1">Nucleus</location>
    </subcellularLocation>
</comment>
<feature type="domain" description="C2H2-type" evidence="9">
    <location>
        <begin position="234"/>
        <end position="257"/>
    </location>
</feature>